<evidence type="ECO:0000259" key="3">
    <source>
        <dbReference type="Pfam" id="PF00535"/>
    </source>
</evidence>
<dbReference type="EMBL" id="BBMT01000013">
    <property type="protein sequence ID" value="GAL36894.1"/>
    <property type="molecule type" value="Genomic_DNA"/>
</dbReference>
<dbReference type="InterPro" id="IPR029044">
    <property type="entry name" value="Nucleotide-diphossugar_trans"/>
</dbReference>
<evidence type="ECO:0000313" key="5">
    <source>
        <dbReference type="Proteomes" id="UP000029224"/>
    </source>
</evidence>
<dbReference type="Pfam" id="PF00535">
    <property type="entry name" value="Glycos_transf_2"/>
    <property type="match status" value="1"/>
</dbReference>
<accession>A0A090TDN4</accession>
<dbReference type="PANTHER" id="PTHR43630:SF2">
    <property type="entry name" value="GLYCOSYLTRANSFERASE"/>
    <property type="match status" value="1"/>
</dbReference>
<dbReference type="CDD" id="cd06423">
    <property type="entry name" value="CESA_like"/>
    <property type="match status" value="1"/>
</dbReference>
<reference evidence="4 5" key="1">
    <citation type="submission" date="2014-09" db="EMBL/GenBank/DDBJ databases">
        <title>Vibrio maritimus JCM 19240. (C210) whole genome shotgun sequence.</title>
        <authorList>
            <person name="Sawabe T."/>
            <person name="Meirelles P."/>
            <person name="Nakanishi M."/>
            <person name="Sayaka M."/>
            <person name="Hattori M."/>
            <person name="Ohkuma M."/>
        </authorList>
    </citation>
    <scope>NUCLEOTIDE SEQUENCE [LARGE SCALE GENOMIC DNA]</scope>
    <source>
        <strain evidence="4 5">JCM 19240</strain>
    </source>
</reference>
<dbReference type="AlphaFoldDB" id="A0A090TDN4"/>
<sequence length="285" mass="31994">MDYIGYLIAIPLALELISTSFLMGIFVLFFKPDDKLSNLPSVTVFVPFYNECNKLIIESLNRIEEQDYPLPLQVVIINDGSTNSTPGYVKQWVSVPRKHQYQVLNKPKNSGKKGAALDYALEKEVATGEVYIIVDSDTFIETNGILALANKLWSNPRYAAVCGHVVPKNNETNVLCKSQYYEHLGVHGALRTSQDQLGLVPVLAGAFVAHRASVVKEIGGWSEWLVEDISWCWKALAHRYKTGYTAEAKATTQCLKVSEHYSNSADVGRADEWRHFGKRGRYHHS</sequence>
<proteinExistence type="inferred from homology"/>
<comment type="caution">
    <text evidence="4">The sequence shown here is derived from an EMBL/GenBank/DDBJ whole genome shotgun (WGS) entry which is preliminary data.</text>
</comment>
<evidence type="ECO:0000313" key="4">
    <source>
        <dbReference type="EMBL" id="GAL36894.1"/>
    </source>
</evidence>
<evidence type="ECO:0000256" key="2">
    <source>
        <dbReference type="SAM" id="Phobius"/>
    </source>
</evidence>
<name>A0A090TDN4_9VIBR</name>
<keyword evidence="2" id="KW-1133">Transmembrane helix</keyword>
<keyword evidence="2" id="KW-0812">Transmembrane</keyword>
<dbReference type="Gene3D" id="3.90.550.10">
    <property type="entry name" value="Spore Coat Polysaccharide Biosynthesis Protein SpsA, Chain A"/>
    <property type="match status" value="1"/>
</dbReference>
<feature type="transmembrane region" description="Helical" evidence="2">
    <location>
        <begin position="6"/>
        <end position="30"/>
    </location>
</feature>
<comment type="similarity">
    <text evidence="1">Belongs to the glycosyltransferase 2 family. WaaE/KdtX subfamily.</text>
</comment>
<dbReference type="InterPro" id="IPR001173">
    <property type="entry name" value="Glyco_trans_2-like"/>
</dbReference>
<gene>
    <name evidence="4" type="ORF">JCM19240_3860</name>
</gene>
<keyword evidence="2" id="KW-0472">Membrane</keyword>
<dbReference type="Proteomes" id="UP000029224">
    <property type="component" value="Unassembled WGS sequence"/>
</dbReference>
<dbReference type="PANTHER" id="PTHR43630">
    <property type="entry name" value="POLY-BETA-1,6-N-ACETYL-D-GLUCOSAMINE SYNTHASE"/>
    <property type="match status" value="1"/>
</dbReference>
<dbReference type="SUPFAM" id="SSF53448">
    <property type="entry name" value="Nucleotide-diphospho-sugar transferases"/>
    <property type="match status" value="1"/>
</dbReference>
<feature type="domain" description="Glycosyltransferase 2-like" evidence="3">
    <location>
        <begin position="43"/>
        <end position="218"/>
    </location>
</feature>
<organism evidence="4 5">
    <name type="scientific">Vibrio maritimus</name>
    <dbReference type="NCBI Taxonomy" id="990268"/>
    <lineage>
        <taxon>Bacteria</taxon>
        <taxon>Pseudomonadati</taxon>
        <taxon>Pseudomonadota</taxon>
        <taxon>Gammaproteobacteria</taxon>
        <taxon>Vibrionales</taxon>
        <taxon>Vibrionaceae</taxon>
        <taxon>Vibrio</taxon>
    </lineage>
</organism>
<protein>
    <recommendedName>
        <fullName evidence="3">Glycosyltransferase 2-like domain-containing protein</fullName>
    </recommendedName>
</protein>
<keyword evidence="5" id="KW-1185">Reference proteome</keyword>
<evidence type="ECO:0000256" key="1">
    <source>
        <dbReference type="ARBA" id="ARBA00038494"/>
    </source>
</evidence>
<reference evidence="4 5" key="2">
    <citation type="submission" date="2014-09" db="EMBL/GenBank/DDBJ databases">
        <authorList>
            <consortium name="NBRP consortium"/>
            <person name="Sawabe T."/>
            <person name="Meirelles P."/>
            <person name="Nakanishi M."/>
            <person name="Sayaka M."/>
            <person name="Hattori M."/>
            <person name="Ohkuma M."/>
        </authorList>
    </citation>
    <scope>NUCLEOTIDE SEQUENCE [LARGE SCALE GENOMIC DNA]</scope>
    <source>
        <strain evidence="4 5">JCM 19240</strain>
    </source>
</reference>